<dbReference type="SMART" id="SM00430">
    <property type="entry name" value="HOLI"/>
    <property type="match status" value="1"/>
</dbReference>
<evidence type="ECO:0000256" key="10">
    <source>
        <dbReference type="RuleBase" id="RU004334"/>
    </source>
</evidence>
<dbReference type="Proteomes" id="UP000887566">
    <property type="component" value="Unplaced"/>
</dbReference>
<protein>
    <submittedName>
        <fullName evidence="14">Uncharacterized protein</fullName>
    </submittedName>
</protein>
<dbReference type="Gene3D" id="3.30.50.10">
    <property type="entry name" value="Erythroid Transcription Factor GATA-1, subunit A"/>
    <property type="match status" value="1"/>
</dbReference>
<sequence>MICSACSDEASGRHYGGITCNSCKIFFRRTVRHKLEYKCRKRNECVINKETRANCRHCRFKKCIQAGMQIQAVQNDEVGACKRGRPKFGSTITSFSSPTEAAFMMNNSINKKSKMNDLFKKSASHVAWNSIEEIFQNLQQAEQRSAQLLPSVLANVEESERSKAITPATTEMMFQLMVDMNTQLILGLDWAHMLTPFGALPNTVQKSLAENFCGQHVMLNLAFQSRHESANDYLLMSNGRRLPRHHYSTTSFDTGTIDVVMEQLVKPIQYYNMDFTEYLIVKACVLFNPLYVYGGFNSPEAARVNHIRRQLCAALEQYTSEKQSGGFGRDKDLILAFMGPLKHLCARQADDIRIIKLTGLAEIDKMMEDLYLI</sequence>
<dbReference type="InterPro" id="IPR000536">
    <property type="entry name" value="Nucl_hrmn_rcpt_lig-bd"/>
</dbReference>
<keyword evidence="2 10" id="KW-0479">Metal-binding</keyword>
<evidence type="ECO:0000256" key="2">
    <source>
        <dbReference type="ARBA" id="ARBA00022723"/>
    </source>
</evidence>
<dbReference type="PANTHER" id="PTHR24083">
    <property type="entry name" value="NUCLEAR HORMONE RECEPTOR"/>
    <property type="match status" value="1"/>
</dbReference>
<evidence type="ECO:0000256" key="1">
    <source>
        <dbReference type="ARBA" id="ARBA00005993"/>
    </source>
</evidence>
<dbReference type="GO" id="GO:0005634">
    <property type="term" value="C:nucleus"/>
    <property type="evidence" value="ECO:0007669"/>
    <property type="project" value="UniProtKB-SubCell"/>
</dbReference>
<dbReference type="SUPFAM" id="SSF48508">
    <property type="entry name" value="Nuclear receptor ligand-binding domain"/>
    <property type="match status" value="1"/>
</dbReference>
<keyword evidence="7 10" id="KW-0804">Transcription</keyword>
<dbReference type="InterPro" id="IPR001628">
    <property type="entry name" value="Znf_hrmn_rcpt"/>
</dbReference>
<dbReference type="PROSITE" id="PS00031">
    <property type="entry name" value="NUCLEAR_REC_DBD_1"/>
    <property type="match status" value="1"/>
</dbReference>
<feature type="domain" description="Nuclear receptor" evidence="11">
    <location>
        <begin position="1"/>
        <end position="75"/>
    </location>
</feature>
<dbReference type="GO" id="GO:0008270">
    <property type="term" value="F:zinc ion binding"/>
    <property type="evidence" value="ECO:0007669"/>
    <property type="project" value="UniProtKB-KW"/>
</dbReference>
<organism evidence="13 14">
    <name type="scientific">Plectus sambesii</name>
    <dbReference type="NCBI Taxonomy" id="2011161"/>
    <lineage>
        <taxon>Eukaryota</taxon>
        <taxon>Metazoa</taxon>
        <taxon>Ecdysozoa</taxon>
        <taxon>Nematoda</taxon>
        <taxon>Chromadorea</taxon>
        <taxon>Plectida</taxon>
        <taxon>Plectina</taxon>
        <taxon>Plectoidea</taxon>
        <taxon>Plectidae</taxon>
        <taxon>Plectus</taxon>
    </lineage>
</organism>
<keyword evidence="4 10" id="KW-0862">Zinc</keyword>
<dbReference type="Gene3D" id="1.10.565.10">
    <property type="entry name" value="Retinoid X Receptor"/>
    <property type="match status" value="1"/>
</dbReference>
<keyword evidence="6 10" id="KW-0238">DNA-binding</keyword>
<keyword evidence="13" id="KW-1185">Reference proteome</keyword>
<evidence type="ECO:0000259" key="12">
    <source>
        <dbReference type="PROSITE" id="PS51843"/>
    </source>
</evidence>
<dbReference type="PROSITE" id="PS51843">
    <property type="entry name" value="NR_LBD"/>
    <property type="match status" value="1"/>
</dbReference>
<dbReference type="AlphaFoldDB" id="A0A914UVQ5"/>
<evidence type="ECO:0000256" key="7">
    <source>
        <dbReference type="ARBA" id="ARBA00023163"/>
    </source>
</evidence>
<comment type="similarity">
    <text evidence="1 10">Belongs to the nuclear hormone receptor family.</text>
</comment>
<dbReference type="InterPro" id="IPR035500">
    <property type="entry name" value="NHR-like_dom_sf"/>
</dbReference>
<keyword evidence="9 10" id="KW-0539">Nucleus</keyword>
<dbReference type="PROSITE" id="PS51030">
    <property type="entry name" value="NUCLEAR_REC_DBD_2"/>
    <property type="match status" value="1"/>
</dbReference>
<dbReference type="GO" id="GO:0043565">
    <property type="term" value="F:sequence-specific DNA binding"/>
    <property type="evidence" value="ECO:0007669"/>
    <property type="project" value="InterPro"/>
</dbReference>
<dbReference type="SUPFAM" id="SSF57716">
    <property type="entry name" value="Glucocorticoid receptor-like (DNA-binding domain)"/>
    <property type="match status" value="1"/>
</dbReference>
<dbReference type="Pfam" id="PF00104">
    <property type="entry name" value="Hormone_recep"/>
    <property type="match status" value="1"/>
</dbReference>
<evidence type="ECO:0000313" key="14">
    <source>
        <dbReference type="WBParaSite" id="PSAMB.scaffold12size138133.g162.t1"/>
    </source>
</evidence>
<evidence type="ECO:0000256" key="3">
    <source>
        <dbReference type="ARBA" id="ARBA00022771"/>
    </source>
</evidence>
<evidence type="ECO:0000259" key="11">
    <source>
        <dbReference type="PROSITE" id="PS51030"/>
    </source>
</evidence>
<accession>A0A914UVQ5</accession>
<keyword evidence="5 10" id="KW-0805">Transcription regulation</keyword>
<reference evidence="14" key="1">
    <citation type="submission" date="2022-11" db="UniProtKB">
        <authorList>
            <consortium name="WormBaseParasite"/>
        </authorList>
    </citation>
    <scope>IDENTIFICATION</scope>
</reference>
<evidence type="ECO:0000256" key="5">
    <source>
        <dbReference type="ARBA" id="ARBA00023015"/>
    </source>
</evidence>
<evidence type="ECO:0000256" key="9">
    <source>
        <dbReference type="ARBA" id="ARBA00023242"/>
    </source>
</evidence>
<evidence type="ECO:0000256" key="8">
    <source>
        <dbReference type="ARBA" id="ARBA00023170"/>
    </source>
</evidence>
<evidence type="ECO:0000256" key="6">
    <source>
        <dbReference type="ARBA" id="ARBA00023125"/>
    </source>
</evidence>
<evidence type="ECO:0000256" key="4">
    <source>
        <dbReference type="ARBA" id="ARBA00022833"/>
    </source>
</evidence>
<dbReference type="GO" id="GO:0003700">
    <property type="term" value="F:DNA-binding transcription factor activity"/>
    <property type="evidence" value="ECO:0007669"/>
    <property type="project" value="InterPro"/>
</dbReference>
<dbReference type="Pfam" id="PF00105">
    <property type="entry name" value="zf-C4"/>
    <property type="match status" value="1"/>
</dbReference>
<name>A0A914UVQ5_9BILA</name>
<dbReference type="InterPro" id="IPR050274">
    <property type="entry name" value="Nuclear_hormone_rcpt_NR2"/>
</dbReference>
<feature type="domain" description="NR LBD" evidence="12">
    <location>
        <begin position="130"/>
        <end position="373"/>
    </location>
</feature>
<keyword evidence="3 10" id="KW-0863">Zinc-finger</keyword>
<dbReference type="SMART" id="SM00399">
    <property type="entry name" value="ZnF_C4"/>
    <property type="match status" value="1"/>
</dbReference>
<proteinExistence type="inferred from homology"/>
<dbReference type="CDD" id="cd06916">
    <property type="entry name" value="NR_DBD_like"/>
    <property type="match status" value="1"/>
</dbReference>
<dbReference type="WBParaSite" id="PSAMB.scaffold12size138133.g162.t1">
    <property type="protein sequence ID" value="PSAMB.scaffold12size138133.g162.t1"/>
    <property type="gene ID" value="PSAMB.scaffold12size138133.g162"/>
</dbReference>
<evidence type="ECO:0000313" key="13">
    <source>
        <dbReference type="Proteomes" id="UP000887566"/>
    </source>
</evidence>
<keyword evidence="8 10" id="KW-0675">Receptor</keyword>
<dbReference type="PRINTS" id="PR00047">
    <property type="entry name" value="STROIDFINGER"/>
</dbReference>
<comment type="subcellular location">
    <subcellularLocation>
        <location evidence="10">Nucleus</location>
    </subcellularLocation>
</comment>
<dbReference type="InterPro" id="IPR013088">
    <property type="entry name" value="Znf_NHR/GATA"/>
</dbReference>